<dbReference type="AlphaFoldDB" id="A0A1C3RLK5"/>
<protein>
    <submittedName>
        <fullName evidence="1">Uncharacterized protein</fullName>
    </submittedName>
</protein>
<accession>A0A1C3RLK5</accession>
<dbReference type="RefSeq" id="WP_069190105.1">
    <property type="nucleotide sequence ID" value="NZ_FLYE01000047.1"/>
</dbReference>
<evidence type="ECO:0000313" key="2">
    <source>
        <dbReference type="Proteomes" id="UP000231658"/>
    </source>
</evidence>
<dbReference type="EMBL" id="FLYE01000047">
    <property type="protein sequence ID" value="SCA58113.1"/>
    <property type="molecule type" value="Genomic_DNA"/>
</dbReference>
<evidence type="ECO:0000313" key="1">
    <source>
        <dbReference type="EMBL" id="SCA58113.1"/>
    </source>
</evidence>
<dbReference type="Proteomes" id="UP000231658">
    <property type="component" value="Unassembled WGS sequence"/>
</dbReference>
<sequence>MTIKVGDTLYNVFVWLGDDPNDPMFKEGEEDEDFMKPSTELETYQVRSIRRPNTKREYWSTQEERDSRPQMVTAFQVNQWTQNRKGKWLKNIDEFYRKQWKVTEDIPFSRTKAGAYRKAISQTKKASEFDPKKPVHKRLLAGLKARYTKVKNAKSN</sequence>
<organism evidence="1 2">
    <name type="scientific">Candidatus Terasakiella magnetica</name>
    <dbReference type="NCBI Taxonomy" id="1867952"/>
    <lineage>
        <taxon>Bacteria</taxon>
        <taxon>Pseudomonadati</taxon>
        <taxon>Pseudomonadota</taxon>
        <taxon>Alphaproteobacteria</taxon>
        <taxon>Rhodospirillales</taxon>
        <taxon>Terasakiellaceae</taxon>
        <taxon>Terasakiella</taxon>
    </lineage>
</organism>
<dbReference type="STRING" id="1867952.MTBPR1_80167"/>
<reference evidence="1 2" key="1">
    <citation type="submission" date="2016-07" db="EMBL/GenBank/DDBJ databases">
        <authorList>
            <person name="Lefevre C.T."/>
        </authorList>
    </citation>
    <scope>NUCLEOTIDE SEQUENCE [LARGE SCALE GENOMIC DNA]</scope>
    <source>
        <strain evidence="1">PR1</strain>
    </source>
</reference>
<proteinExistence type="predicted"/>
<name>A0A1C3RLK5_9PROT</name>
<gene>
    <name evidence="1" type="ORF">MTBPR1_80167</name>
</gene>
<keyword evidence="2" id="KW-1185">Reference proteome</keyword>